<evidence type="ECO:0000256" key="6">
    <source>
        <dbReference type="ARBA" id="ARBA00023136"/>
    </source>
</evidence>
<dbReference type="PANTHER" id="PTHR33209">
    <property type="entry name" value="PROTEASE 4"/>
    <property type="match status" value="1"/>
</dbReference>
<dbReference type="EMBL" id="CP036267">
    <property type="protein sequence ID" value="QDT33335.1"/>
    <property type="molecule type" value="Genomic_DNA"/>
</dbReference>
<reference evidence="10 11" key="1">
    <citation type="submission" date="2019-02" db="EMBL/GenBank/DDBJ databases">
        <title>Deep-cultivation of Planctomycetes and their phenomic and genomic characterization uncovers novel biology.</title>
        <authorList>
            <person name="Wiegand S."/>
            <person name="Jogler M."/>
            <person name="Boedeker C."/>
            <person name="Pinto D."/>
            <person name="Vollmers J."/>
            <person name="Rivas-Marin E."/>
            <person name="Kohn T."/>
            <person name="Peeters S.H."/>
            <person name="Heuer A."/>
            <person name="Rast P."/>
            <person name="Oberbeckmann S."/>
            <person name="Bunk B."/>
            <person name="Jeske O."/>
            <person name="Meyerdierks A."/>
            <person name="Storesund J.E."/>
            <person name="Kallscheuer N."/>
            <person name="Luecker S."/>
            <person name="Lage O.M."/>
            <person name="Pohl T."/>
            <person name="Merkel B.J."/>
            <person name="Hornburger P."/>
            <person name="Mueller R.-W."/>
            <person name="Bruemmer F."/>
            <person name="Labrenz M."/>
            <person name="Spormann A.M."/>
            <person name="Op den Camp H."/>
            <person name="Overmann J."/>
            <person name="Amann R."/>
            <person name="Jetten M.S.M."/>
            <person name="Mascher T."/>
            <person name="Medema M.H."/>
            <person name="Devos D.P."/>
            <person name="Kaster A.-K."/>
            <person name="Ovreas L."/>
            <person name="Rohde M."/>
            <person name="Galperin M.Y."/>
            <person name="Jogler C."/>
        </authorList>
    </citation>
    <scope>NUCLEOTIDE SEQUENCE [LARGE SCALE GENOMIC DNA]</scope>
    <source>
        <strain evidence="10 11">Mal48</strain>
    </source>
</reference>
<dbReference type="GO" id="GO:0008236">
    <property type="term" value="F:serine-type peptidase activity"/>
    <property type="evidence" value="ECO:0007669"/>
    <property type="project" value="UniProtKB-KW"/>
</dbReference>
<dbReference type="CDD" id="cd07023">
    <property type="entry name" value="S49_Sppa_N_C"/>
    <property type="match status" value="1"/>
</dbReference>
<dbReference type="InterPro" id="IPR004635">
    <property type="entry name" value="Pept_S49_SppA"/>
</dbReference>
<dbReference type="CDD" id="cd07018">
    <property type="entry name" value="S49_SppA_67K_type"/>
    <property type="match status" value="1"/>
</dbReference>
<dbReference type="Pfam" id="PF01343">
    <property type="entry name" value="Peptidase_S49"/>
    <property type="match status" value="2"/>
</dbReference>
<comment type="similarity">
    <text evidence="2">Belongs to the peptidase S49 family.</text>
</comment>
<keyword evidence="5" id="KW-0720">Serine protease</keyword>
<dbReference type="GO" id="GO:0006465">
    <property type="term" value="P:signal peptide processing"/>
    <property type="evidence" value="ECO:0007669"/>
    <property type="project" value="InterPro"/>
</dbReference>
<evidence type="ECO:0000313" key="11">
    <source>
        <dbReference type="Proteomes" id="UP000315724"/>
    </source>
</evidence>
<dbReference type="InterPro" id="IPR047217">
    <property type="entry name" value="S49_SppA_67K_type_N"/>
</dbReference>
<evidence type="ECO:0000259" key="9">
    <source>
        <dbReference type="Pfam" id="PF01343"/>
    </source>
</evidence>
<keyword evidence="11" id="KW-1185">Reference proteome</keyword>
<evidence type="ECO:0000313" key="10">
    <source>
        <dbReference type="EMBL" id="QDT33335.1"/>
    </source>
</evidence>
<dbReference type="Gene3D" id="6.20.330.10">
    <property type="match status" value="1"/>
</dbReference>
<dbReference type="PIRSF" id="PIRSF001217">
    <property type="entry name" value="Protease_4_SppA"/>
    <property type="match status" value="1"/>
</dbReference>
<evidence type="ECO:0000256" key="7">
    <source>
        <dbReference type="PIRSR" id="PIRSR001217-1"/>
    </source>
</evidence>
<dbReference type="InterPro" id="IPR047272">
    <property type="entry name" value="S49_SppA_C"/>
</dbReference>
<keyword evidence="8" id="KW-0732">Signal</keyword>
<dbReference type="Proteomes" id="UP000315724">
    <property type="component" value="Chromosome"/>
</dbReference>
<evidence type="ECO:0000256" key="1">
    <source>
        <dbReference type="ARBA" id="ARBA00004370"/>
    </source>
</evidence>
<evidence type="ECO:0000256" key="3">
    <source>
        <dbReference type="ARBA" id="ARBA00022670"/>
    </source>
</evidence>
<dbReference type="NCBIfam" id="TIGR00706">
    <property type="entry name" value="SppA_dom"/>
    <property type="match status" value="1"/>
</dbReference>
<evidence type="ECO:0000256" key="5">
    <source>
        <dbReference type="ARBA" id="ARBA00022825"/>
    </source>
</evidence>
<feature type="domain" description="Peptidase S49" evidence="9">
    <location>
        <begin position="109"/>
        <end position="260"/>
    </location>
</feature>
<keyword evidence="4 10" id="KW-0378">Hydrolase</keyword>
<keyword evidence="6" id="KW-0472">Membrane</keyword>
<dbReference type="Gene3D" id="3.90.226.10">
    <property type="entry name" value="2-enoyl-CoA Hydratase, Chain A, domain 1"/>
    <property type="match status" value="3"/>
</dbReference>
<evidence type="ECO:0000256" key="2">
    <source>
        <dbReference type="ARBA" id="ARBA00008683"/>
    </source>
</evidence>
<dbReference type="KEGG" id="tpol:Mal48_25880"/>
<dbReference type="SUPFAM" id="SSF52096">
    <property type="entry name" value="ClpP/crotonase"/>
    <property type="match status" value="2"/>
</dbReference>
<dbReference type="AlphaFoldDB" id="A0A517QNZ2"/>
<keyword evidence="3 10" id="KW-0645">Protease</keyword>
<dbReference type="GO" id="GO:0016020">
    <property type="term" value="C:membrane"/>
    <property type="evidence" value="ECO:0007669"/>
    <property type="project" value="UniProtKB-SubCell"/>
</dbReference>
<feature type="chain" id="PRO_5022039980" evidence="8">
    <location>
        <begin position="26"/>
        <end position="607"/>
    </location>
</feature>
<evidence type="ECO:0000256" key="8">
    <source>
        <dbReference type="SAM" id="SignalP"/>
    </source>
</evidence>
<sequence precursor="true">MDFRIRTLITTFSLLSVTLLTPCFAQEKDKDDKKEPGTVAVFDLGGAITDKPTPDDPIFGSIGNESLRSFTGRLKKASEDEDVAAVVLLGASSVGHAQSEEIAEAIRETAAKKPVYAHADSLKTAPYATLSGATKICVSPTGDVWINGIYGEQMYLRGLLDMLQVQPDFLTCGDYKSAAEMFMRKGPSEQSQEMSKWLYDGIYAGLKSSISQGRKVDDAQVERWINKGLYSAETAKEAGLTDEVFTREQLTSFIKKTHGVTVKFDKKYGKKTGKEIDLNNPFAALQLWAEILAGPKQRRSTKDAIAIVHIDGAIYLGKKQASPFGATEGAFSEEIRKALDSIAAEPRIRGVILRVNSPGGSATASEIMLQAITELQEKKPVVVSMGNYAASGGYYVSCRANRIFANPSTITGSIGVVAGKLATAKLWNRVGINFEPIKRGDKADLLHSSKPFSDEDRDELQGWMDSIYGVFKGHVTAGREGKLSKDIDEIAGGRVYTGAQALELGLVDELGSLDDAIDYLVKDLELKDYEIRTVPRAKNFMEVLVEDLAPPKKDDDKRLSLGIWSALAPTLQQLDPLRVEMVQEALLQLDFLAEERVMLTIPVIRFH</sequence>
<feature type="active site" description="Proton donor/acceptor" evidence="7">
    <location>
        <position position="176"/>
    </location>
</feature>
<feature type="signal peptide" evidence="8">
    <location>
        <begin position="1"/>
        <end position="25"/>
    </location>
</feature>
<dbReference type="InterPro" id="IPR004634">
    <property type="entry name" value="Pept_S49_pIV"/>
</dbReference>
<name>A0A517QNZ2_9PLAN</name>
<dbReference type="PANTHER" id="PTHR33209:SF1">
    <property type="entry name" value="PEPTIDASE S49 DOMAIN-CONTAINING PROTEIN"/>
    <property type="match status" value="1"/>
</dbReference>
<dbReference type="InterPro" id="IPR029045">
    <property type="entry name" value="ClpP/crotonase-like_dom_sf"/>
</dbReference>
<feature type="active site" description="Nucleophile" evidence="7">
    <location>
        <position position="391"/>
    </location>
</feature>
<accession>A0A517QNZ2</accession>
<protein>
    <submittedName>
        <fullName evidence="10">Protease 4</fullName>
        <ecNumber evidence="10">3.4.21.-</ecNumber>
    </submittedName>
</protein>
<organism evidence="10 11">
    <name type="scientific">Thalassoglobus polymorphus</name>
    <dbReference type="NCBI Taxonomy" id="2527994"/>
    <lineage>
        <taxon>Bacteria</taxon>
        <taxon>Pseudomonadati</taxon>
        <taxon>Planctomycetota</taxon>
        <taxon>Planctomycetia</taxon>
        <taxon>Planctomycetales</taxon>
        <taxon>Planctomycetaceae</taxon>
        <taxon>Thalassoglobus</taxon>
    </lineage>
</organism>
<dbReference type="EC" id="3.4.21.-" evidence="10"/>
<proteinExistence type="inferred from homology"/>
<gene>
    <name evidence="10" type="primary">sppA_1</name>
    <name evidence="10" type="ORF">Mal48_25880</name>
</gene>
<dbReference type="RefSeq" id="WP_197441652.1">
    <property type="nucleotide sequence ID" value="NZ_CP036267.1"/>
</dbReference>
<dbReference type="InterPro" id="IPR002142">
    <property type="entry name" value="Peptidase_S49"/>
</dbReference>
<evidence type="ECO:0000256" key="4">
    <source>
        <dbReference type="ARBA" id="ARBA00022801"/>
    </source>
</evidence>
<feature type="domain" description="Peptidase S49" evidence="9">
    <location>
        <begin position="375"/>
        <end position="526"/>
    </location>
</feature>
<comment type="subcellular location">
    <subcellularLocation>
        <location evidence="1">Membrane</location>
    </subcellularLocation>
</comment>